<dbReference type="Gene3D" id="2.60.200.40">
    <property type="match status" value="1"/>
</dbReference>
<evidence type="ECO:0000259" key="9">
    <source>
        <dbReference type="PROSITE" id="PS50146"/>
    </source>
</evidence>
<dbReference type="InterPro" id="IPR017438">
    <property type="entry name" value="ATP-NAD_kinase_N"/>
</dbReference>
<dbReference type="InterPro" id="IPR045540">
    <property type="entry name" value="YegS/DAGK_C"/>
</dbReference>
<dbReference type="PANTHER" id="PTHR12358:SF107">
    <property type="entry name" value="LIPID KINASE BMRU-RELATED"/>
    <property type="match status" value="1"/>
</dbReference>
<dbReference type="eggNOG" id="COG1597">
    <property type="taxonomic scope" value="Bacteria"/>
</dbReference>
<dbReference type="KEGG" id="dsy:DSY1292"/>
<dbReference type="InterPro" id="IPR005218">
    <property type="entry name" value="Diacylglycerol/lipid_kinase"/>
</dbReference>
<evidence type="ECO:0000256" key="3">
    <source>
        <dbReference type="ARBA" id="ARBA00022679"/>
    </source>
</evidence>
<dbReference type="AlphaFoldDB" id="Q24Y11"/>
<evidence type="ECO:0000313" key="10">
    <source>
        <dbReference type="EMBL" id="BAE83081.1"/>
    </source>
</evidence>
<accession>Q24Y11</accession>
<gene>
    <name evidence="10" type="ordered locus">DSY1292</name>
</gene>
<evidence type="ECO:0000256" key="1">
    <source>
        <dbReference type="ARBA" id="ARBA00001946"/>
    </source>
</evidence>
<dbReference type="SUPFAM" id="SSF111331">
    <property type="entry name" value="NAD kinase/diacylglycerol kinase-like"/>
    <property type="match status" value="1"/>
</dbReference>
<evidence type="ECO:0000256" key="8">
    <source>
        <dbReference type="ARBA" id="ARBA00023264"/>
    </source>
</evidence>
<dbReference type="STRING" id="138119.DSY1292"/>
<name>Q24Y11_DESHY</name>
<dbReference type="Proteomes" id="UP000001946">
    <property type="component" value="Chromosome"/>
</dbReference>
<dbReference type="GO" id="GO:0008654">
    <property type="term" value="P:phospholipid biosynthetic process"/>
    <property type="evidence" value="ECO:0007669"/>
    <property type="project" value="UniProtKB-KW"/>
</dbReference>
<comment type="cofactor">
    <cofactor evidence="1">
        <name>Mg(2+)</name>
        <dbReference type="ChEBI" id="CHEBI:18420"/>
    </cofactor>
</comment>
<evidence type="ECO:0000256" key="6">
    <source>
        <dbReference type="ARBA" id="ARBA00022840"/>
    </source>
</evidence>
<dbReference type="InterPro" id="IPR001206">
    <property type="entry name" value="Diacylglycerol_kinase_cat_dom"/>
</dbReference>
<dbReference type="HOGENOM" id="CLU_045532_1_0_9"/>
<comment type="similarity">
    <text evidence="2">Belongs to the diacylglycerol/lipid kinase family.</text>
</comment>
<evidence type="ECO:0000313" key="11">
    <source>
        <dbReference type="Proteomes" id="UP000001946"/>
    </source>
</evidence>
<evidence type="ECO:0000256" key="5">
    <source>
        <dbReference type="ARBA" id="ARBA00022777"/>
    </source>
</evidence>
<dbReference type="Gene3D" id="3.40.50.10330">
    <property type="entry name" value="Probable inorganic polyphosphate/atp-NAD kinase, domain 1"/>
    <property type="match status" value="1"/>
</dbReference>
<dbReference type="InterPro" id="IPR050187">
    <property type="entry name" value="Lipid_Phosphate_FormReg"/>
</dbReference>
<dbReference type="NCBIfam" id="TIGR00147">
    <property type="entry name" value="YegS/Rv2252/BmrU family lipid kinase"/>
    <property type="match status" value="1"/>
</dbReference>
<sequence length="300" mass="33347">MPKEICSMNRKRLRLIYNPYAGRRRLIQEMDTVIRVFQEGGYEVTLHRTESPTDIEHTSSLSTDVERLVIAGGDGSIHQAVNGLMKIPSSQRPALGILPVGTANDLAFGLRLPQKISEACQVIVQGSPFAMDLGQVNGRYFVNVFSAGLLTDVSPKVDVHVKNRLGQLAYYLKGIETLPTYRPFKVEYEWEGTMISEEAMLILAVNGVSVGGFRQLIPKASLNDGKLDFVIVRHSGWPDTMRMLLHLVGGGKVSSDQILQFQTSELKVFTERPVFSDLDGEWGPESPWEIKMGPKLTVLC</sequence>
<keyword evidence="4" id="KW-0547">Nucleotide-binding</keyword>
<evidence type="ECO:0000256" key="2">
    <source>
        <dbReference type="ARBA" id="ARBA00005983"/>
    </source>
</evidence>
<keyword evidence="8" id="KW-1208">Phospholipid metabolism</keyword>
<dbReference type="EMBL" id="AP008230">
    <property type="protein sequence ID" value="BAE83081.1"/>
    <property type="molecule type" value="Genomic_DNA"/>
</dbReference>
<dbReference type="PANTHER" id="PTHR12358">
    <property type="entry name" value="SPHINGOSINE KINASE"/>
    <property type="match status" value="1"/>
</dbReference>
<dbReference type="InterPro" id="IPR016064">
    <property type="entry name" value="NAD/diacylglycerol_kinase_sf"/>
</dbReference>
<dbReference type="GO" id="GO:0004143">
    <property type="term" value="F:ATP-dependent diacylglycerol kinase activity"/>
    <property type="evidence" value="ECO:0007669"/>
    <property type="project" value="TreeGrafter"/>
</dbReference>
<dbReference type="Pfam" id="PF00781">
    <property type="entry name" value="DAGK_cat"/>
    <property type="match status" value="1"/>
</dbReference>
<keyword evidence="7" id="KW-0443">Lipid metabolism</keyword>
<reference evidence="10 11" key="1">
    <citation type="journal article" date="2006" name="J. Bacteriol.">
        <title>Complete genome sequence of the dehalorespiring bacterium Desulfitobacterium hafniense Y51 and comparison with Dehalococcoides ethenogenes 195.</title>
        <authorList>
            <person name="Nonaka H."/>
            <person name="Keresztes G."/>
            <person name="Shinoda Y."/>
            <person name="Ikenaga Y."/>
            <person name="Abe M."/>
            <person name="Naito K."/>
            <person name="Inatomi K."/>
            <person name="Furukawa K."/>
            <person name="Inui M."/>
            <person name="Yukawa H."/>
        </authorList>
    </citation>
    <scope>NUCLEOTIDE SEQUENCE [LARGE SCALE GENOMIC DNA]</scope>
    <source>
        <strain evidence="10 11">Y51</strain>
    </source>
</reference>
<protein>
    <recommendedName>
        <fullName evidence="9">DAGKc domain-containing protein</fullName>
    </recommendedName>
</protein>
<dbReference type="PROSITE" id="PS50146">
    <property type="entry name" value="DAGK"/>
    <property type="match status" value="1"/>
</dbReference>
<keyword evidence="7" id="KW-0444">Lipid biosynthesis</keyword>
<evidence type="ECO:0000256" key="7">
    <source>
        <dbReference type="ARBA" id="ARBA00023209"/>
    </source>
</evidence>
<dbReference type="GO" id="GO:0005524">
    <property type="term" value="F:ATP binding"/>
    <property type="evidence" value="ECO:0007669"/>
    <property type="project" value="UniProtKB-KW"/>
</dbReference>
<keyword evidence="11" id="KW-1185">Reference proteome</keyword>
<dbReference type="Pfam" id="PF19279">
    <property type="entry name" value="YegS_C"/>
    <property type="match status" value="1"/>
</dbReference>
<dbReference type="GO" id="GO:0005886">
    <property type="term" value="C:plasma membrane"/>
    <property type="evidence" value="ECO:0007669"/>
    <property type="project" value="TreeGrafter"/>
</dbReference>
<feature type="domain" description="DAGKc" evidence="9">
    <location>
        <begin position="8"/>
        <end position="140"/>
    </location>
</feature>
<keyword evidence="5" id="KW-0418">Kinase</keyword>
<keyword evidence="6" id="KW-0067">ATP-binding</keyword>
<dbReference type="SMART" id="SM00046">
    <property type="entry name" value="DAGKc"/>
    <property type="match status" value="1"/>
</dbReference>
<proteinExistence type="inferred from homology"/>
<keyword evidence="7" id="KW-0594">Phospholipid biosynthesis</keyword>
<organism evidence="10 11">
    <name type="scientific">Desulfitobacterium hafniense (strain Y51)</name>
    <dbReference type="NCBI Taxonomy" id="138119"/>
    <lineage>
        <taxon>Bacteria</taxon>
        <taxon>Bacillati</taxon>
        <taxon>Bacillota</taxon>
        <taxon>Clostridia</taxon>
        <taxon>Eubacteriales</taxon>
        <taxon>Desulfitobacteriaceae</taxon>
        <taxon>Desulfitobacterium</taxon>
    </lineage>
</organism>
<keyword evidence="3" id="KW-0808">Transferase</keyword>
<evidence type="ECO:0000256" key="4">
    <source>
        <dbReference type="ARBA" id="ARBA00022741"/>
    </source>
</evidence>